<feature type="compositionally biased region" description="Basic and acidic residues" evidence="2">
    <location>
        <begin position="29"/>
        <end position="40"/>
    </location>
</feature>
<dbReference type="EMBL" id="CAJNJQ010001885">
    <property type="protein sequence ID" value="CAE7153717.1"/>
    <property type="molecule type" value="Genomic_DNA"/>
</dbReference>
<evidence type="ECO:0000256" key="2">
    <source>
        <dbReference type="SAM" id="MobiDB-lite"/>
    </source>
</evidence>
<feature type="coiled-coil region" evidence="1">
    <location>
        <begin position="201"/>
        <end position="231"/>
    </location>
</feature>
<reference evidence="3" key="1">
    <citation type="submission" date="2021-01" db="EMBL/GenBank/DDBJ databases">
        <authorList>
            <person name="Kaushik A."/>
        </authorList>
    </citation>
    <scope>NUCLEOTIDE SEQUENCE</scope>
    <source>
        <strain evidence="3">AG5</strain>
    </source>
</reference>
<keyword evidence="1" id="KW-0175">Coiled coil</keyword>
<organism evidence="3 4">
    <name type="scientific">Rhizoctonia solani</name>
    <dbReference type="NCBI Taxonomy" id="456999"/>
    <lineage>
        <taxon>Eukaryota</taxon>
        <taxon>Fungi</taxon>
        <taxon>Dikarya</taxon>
        <taxon>Basidiomycota</taxon>
        <taxon>Agaricomycotina</taxon>
        <taxon>Agaricomycetes</taxon>
        <taxon>Cantharellales</taxon>
        <taxon>Ceratobasidiaceae</taxon>
        <taxon>Rhizoctonia</taxon>
    </lineage>
</organism>
<name>A0A8H3E3D9_9AGAM</name>
<gene>
    <name evidence="3" type="ORF">RDB_LOCUS91225</name>
</gene>
<accession>A0A8H3E3D9</accession>
<feature type="region of interest" description="Disordered" evidence="2">
    <location>
        <begin position="26"/>
        <end position="45"/>
    </location>
</feature>
<evidence type="ECO:0000256" key="1">
    <source>
        <dbReference type="SAM" id="Coils"/>
    </source>
</evidence>
<proteinExistence type="predicted"/>
<dbReference type="Proteomes" id="UP000663827">
    <property type="component" value="Unassembled WGS sequence"/>
</dbReference>
<dbReference type="SUPFAM" id="SSF58104">
    <property type="entry name" value="Methyl-accepting chemotaxis protein (MCP) signaling domain"/>
    <property type="match status" value="1"/>
</dbReference>
<sequence length="372" mass="42052">MFDQRVSMELSQHLFDLQMARHMQLASDTRQDSLPRDIVRPTDSTQIVEQSTDATEEVLASTNNSGTGANAPVGGHSSQSASTETIRELIDRSDQLAERFNQVLERFTQAVERTHRTPPESDRLSERFNQLIERFNLLTERSNQLAQQSAKTSNQLLEKLAQPVPVEQLSQPMEQSNRLVERFNQLFEQTNWLMAQLLQPLQQSNDLSAQANELAERLNQLAEHSNKISDRGNKPLERLESVMQNINRVLVGIQHAVVRNCKNNQVAAADCLVNEKGETPGWSKTTRRVSRLLIVKSYDRLAQSFSDESKLPVTINGHSQNLYIPDSLLGRFVCFYGIWEGLCETESSNELLTGKESIARGRLSRYLSSCLG</sequence>
<evidence type="ECO:0000313" key="3">
    <source>
        <dbReference type="EMBL" id="CAE7153717.1"/>
    </source>
</evidence>
<dbReference type="Gene3D" id="1.10.287.950">
    <property type="entry name" value="Methyl-accepting chemotaxis protein"/>
    <property type="match status" value="1"/>
</dbReference>
<feature type="region of interest" description="Disordered" evidence="2">
    <location>
        <begin position="62"/>
        <end position="84"/>
    </location>
</feature>
<comment type="caution">
    <text evidence="3">The sequence shown here is derived from an EMBL/GenBank/DDBJ whole genome shotgun (WGS) entry which is preliminary data.</text>
</comment>
<evidence type="ECO:0000313" key="4">
    <source>
        <dbReference type="Proteomes" id="UP000663827"/>
    </source>
</evidence>
<dbReference type="AlphaFoldDB" id="A0A8H3E3D9"/>
<protein>
    <submittedName>
        <fullName evidence="3">Uncharacterized protein</fullName>
    </submittedName>
</protein>